<evidence type="ECO:0000256" key="1">
    <source>
        <dbReference type="SAM" id="MobiDB-lite"/>
    </source>
</evidence>
<evidence type="ECO:0000313" key="2">
    <source>
        <dbReference type="EMBL" id="AEO72332.1"/>
    </source>
</evidence>
<organism evidence="2">
    <name type="scientific">Drosophila melanogaster</name>
    <name type="common">Fruit fly</name>
    <dbReference type="NCBI Taxonomy" id="7227"/>
    <lineage>
        <taxon>Eukaryota</taxon>
        <taxon>Metazoa</taxon>
        <taxon>Ecdysozoa</taxon>
        <taxon>Arthropoda</taxon>
        <taxon>Hexapoda</taxon>
        <taxon>Insecta</taxon>
        <taxon>Pterygota</taxon>
        <taxon>Neoptera</taxon>
        <taxon>Endopterygota</taxon>
        <taxon>Diptera</taxon>
        <taxon>Brachycera</taxon>
        <taxon>Muscomorpha</taxon>
        <taxon>Ephydroidea</taxon>
        <taxon>Drosophilidae</taxon>
        <taxon>Drosophila</taxon>
        <taxon>Sophophora</taxon>
    </lineage>
</organism>
<proteinExistence type="evidence at transcript level"/>
<sequence length="63" mass="7128">LQASRIFSSYKNVAKFLHLKKLHCRRNVGTWLGSSTKSEESKPGNDFDNDSTIILTTHEHDAP</sequence>
<dbReference type="AlphaFoldDB" id="G2J648"/>
<reference evidence="2" key="1">
    <citation type="submission" date="2011-09" db="EMBL/GenBank/DDBJ databases">
        <authorList>
            <person name="Carlson J."/>
            <person name="Booth B."/>
            <person name="Frise E."/>
            <person name="Sandler J."/>
            <person name="Wan K."/>
            <person name="Yu C."/>
            <person name="Celniker S."/>
        </authorList>
    </citation>
    <scope>NUCLEOTIDE SEQUENCE</scope>
</reference>
<accession>G2J648</accession>
<name>G2J648_DROME</name>
<protein>
    <submittedName>
        <fullName evidence="2">MIP06178p1</fullName>
    </submittedName>
</protein>
<feature type="non-terminal residue" evidence="2">
    <location>
        <position position="1"/>
    </location>
</feature>
<dbReference type="EMBL" id="BT128905">
    <property type="protein sequence ID" value="AEO72332.1"/>
    <property type="molecule type" value="mRNA"/>
</dbReference>
<feature type="region of interest" description="Disordered" evidence="1">
    <location>
        <begin position="32"/>
        <end position="63"/>
    </location>
</feature>